<dbReference type="EMBL" id="CM031831">
    <property type="protein sequence ID" value="KAG6704001.1"/>
    <property type="molecule type" value="Genomic_DNA"/>
</dbReference>
<gene>
    <name evidence="2" type="ORF">I3842_07G114400</name>
</gene>
<feature type="compositionally biased region" description="Low complexity" evidence="1">
    <location>
        <begin position="1"/>
        <end position="24"/>
    </location>
</feature>
<proteinExistence type="predicted"/>
<protein>
    <submittedName>
        <fullName evidence="2">Uncharacterized protein</fullName>
    </submittedName>
</protein>
<reference evidence="2" key="1">
    <citation type="submission" date="2021-01" db="EMBL/GenBank/DDBJ databases">
        <authorList>
            <person name="Lovell J.T."/>
            <person name="Bentley N."/>
            <person name="Bhattarai G."/>
            <person name="Jenkins J.W."/>
            <person name="Sreedasyam A."/>
            <person name="Alarcon Y."/>
            <person name="Bock C."/>
            <person name="Boston L."/>
            <person name="Carlson J."/>
            <person name="Cervantes K."/>
            <person name="Clermont K."/>
            <person name="Krom N."/>
            <person name="Kubenka K."/>
            <person name="Mamidi S."/>
            <person name="Mattison C."/>
            <person name="Monteros M."/>
            <person name="Pisani C."/>
            <person name="Plott C."/>
            <person name="Rajasekar S."/>
            <person name="Rhein H.S."/>
            <person name="Rohla C."/>
            <person name="Song M."/>
            <person name="Hilaire R.S."/>
            <person name="Shu S."/>
            <person name="Wells L."/>
            <person name="Wang X."/>
            <person name="Webber J."/>
            <person name="Heerema R.J."/>
            <person name="Klein P."/>
            <person name="Conner P."/>
            <person name="Grauke L."/>
            <person name="Grimwood J."/>
            <person name="Schmutz J."/>
            <person name="Randall J.J."/>
        </authorList>
    </citation>
    <scope>NUCLEOTIDE SEQUENCE</scope>
    <source>
        <tissue evidence="2">Leaf</tissue>
    </source>
</reference>
<feature type="region of interest" description="Disordered" evidence="1">
    <location>
        <begin position="1"/>
        <end position="58"/>
    </location>
</feature>
<accession>A0A922JD56</accession>
<organism evidence="2 3">
    <name type="scientific">Carya illinoinensis</name>
    <name type="common">Pecan</name>
    <dbReference type="NCBI Taxonomy" id="32201"/>
    <lineage>
        <taxon>Eukaryota</taxon>
        <taxon>Viridiplantae</taxon>
        <taxon>Streptophyta</taxon>
        <taxon>Embryophyta</taxon>
        <taxon>Tracheophyta</taxon>
        <taxon>Spermatophyta</taxon>
        <taxon>Magnoliopsida</taxon>
        <taxon>eudicotyledons</taxon>
        <taxon>Gunneridae</taxon>
        <taxon>Pentapetalae</taxon>
        <taxon>rosids</taxon>
        <taxon>fabids</taxon>
        <taxon>Fagales</taxon>
        <taxon>Juglandaceae</taxon>
        <taxon>Carya</taxon>
    </lineage>
</organism>
<evidence type="ECO:0000256" key="1">
    <source>
        <dbReference type="SAM" id="MobiDB-lite"/>
    </source>
</evidence>
<sequence>MKRSLPSSTGRPSPSGPSTARPSPQHVYLEPKSCQLSSKGKGKEALRTPKQASKQPLSPFPLVSPSPYSFHILLFLSLPKSPTFLFSFSQNASSPLDLILFFFLKILRFPQNVGA</sequence>
<comment type="caution">
    <text evidence="2">The sequence shown here is derived from an EMBL/GenBank/DDBJ whole genome shotgun (WGS) entry which is preliminary data.</text>
</comment>
<dbReference type="Proteomes" id="UP000811246">
    <property type="component" value="Chromosome 7"/>
</dbReference>
<evidence type="ECO:0000313" key="3">
    <source>
        <dbReference type="Proteomes" id="UP000811246"/>
    </source>
</evidence>
<name>A0A922JD56_CARIL</name>
<evidence type="ECO:0000313" key="2">
    <source>
        <dbReference type="EMBL" id="KAG6704001.1"/>
    </source>
</evidence>
<dbReference type="AlphaFoldDB" id="A0A922JD56"/>